<dbReference type="Pfam" id="PF03171">
    <property type="entry name" value="2OG-FeII_Oxy"/>
    <property type="match status" value="1"/>
</dbReference>
<dbReference type="Gene3D" id="2.60.120.620">
    <property type="entry name" value="q2cbj1_9rhob like domain"/>
    <property type="match status" value="1"/>
</dbReference>
<keyword evidence="6" id="KW-0256">Endoplasmic reticulum</keyword>
<protein>
    <recommendedName>
        <fullName evidence="3">procollagen-lysine 5-dioxygenase</fullName>
        <ecNumber evidence="3">1.14.11.4</ecNumber>
    </recommendedName>
</protein>
<comment type="catalytic activity">
    <reaction evidence="12">
        <text>L-lysyl-[collagen] + 2-oxoglutarate + O2 = (5R)-5-hydroxy-L-lysyl-[collagen] + succinate + CO2</text>
        <dbReference type="Rhea" id="RHEA:16569"/>
        <dbReference type="Rhea" id="RHEA-COMP:12751"/>
        <dbReference type="Rhea" id="RHEA-COMP:12752"/>
        <dbReference type="ChEBI" id="CHEBI:15379"/>
        <dbReference type="ChEBI" id="CHEBI:16526"/>
        <dbReference type="ChEBI" id="CHEBI:16810"/>
        <dbReference type="ChEBI" id="CHEBI:29969"/>
        <dbReference type="ChEBI" id="CHEBI:30031"/>
        <dbReference type="ChEBI" id="CHEBI:133442"/>
        <dbReference type="EC" id="1.14.11.4"/>
    </reaction>
</comment>
<evidence type="ECO:0000256" key="8">
    <source>
        <dbReference type="ARBA" id="ARBA00022964"/>
    </source>
</evidence>
<keyword evidence="11" id="KW-0325">Glycoprotein</keyword>
<feature type="domain" description="Fe2OG dioxygenase" evidence="13">
    <location>
        <begin position="998"/>
        <end position="1094"/>
    </location>
</feature>
<dbReference type="PANTHER" id="PTHR10730">
    <property type="entry name" value="PROCOLLAGEN-LYSINE,2-OXOGLUTARATE 5-DIOXYGENASE/GLYCOSYLTRANSFERASE 25 FAMILY MEMBER"/>
    <property type="match status" value="1"/>
</dbReference>
<keyword evidence="9" id="KW-0560">Oxidoreductase</keyword>
<keyword evidence="5" id="KW-0732">Signal</keyword>
<dbReference type="SMART" id="SM00702">
    <property type="entry name" value="P4Hc"/>
    <property type="match status" value="1"/>
</dbReference>
<dbReference type="SUPFAM" id="SSF53448">
    <property type="entry name" value="Nucleotide-diphospho-sugar transferases"/>
    <property type="match status" value="1"/>
</dbReference>
<evidence type="ECO:0000313" key="14">
    <source>
        <dbReference type="EMBL" id="CAD7255838.1"/>
    </source>
</evidence>
<dbReference type="EC" id="1.14.11.4" evidence="3"/>
<dbReference type="InterPro" id="IPR057589">
    <property type="entry name" value="GT_PLOD"/>
</dbReference>
<evidence type="ECO:0000256" key="11">
    <source>
        <dbReference type="ARBA" id="ARBA00023180"/>
    </source>
</evidence>
<gene>
    <name evidence="14" type="ORF">TSIB3V08_LOCUS130</name>
</gene>
<evidence type="ECO:0000256" key="1">
    <source>
        <dbReference type="ARBA" id="ARBA00001961"/>
    </source>
</evidence>
<dbReference type="InterPro" id="IPR005123">
    <property type="entry name" value="Oxoglu/Fe-dep_dioxygenase_dom"/>
</dbReference>
<accession>A0A7R9FUU3</accession>
<evidence type="ECO:0000256" key="3">
    <source>
        <dbReference type="ARBA" id="ARBA00012264"/>
    </source>
</evidence>
<proteinExistence type="predicted"/>
<evidence type="ECO:0000256" key="2">
    <source>
        <dbReference type="ARBA" id="ARBA00004240"/>
    </source>
</evidence>
<evidence type="ECO:0000256" key="9">
    <source>
        <dbReference type="ARBA" id="ARBA00023002"/>
    </source>
</evidence>
<evidence type="ECO:0000259" key="13">
    <source>
        <dbReference type="PROSITE" id="PS51471"/>
    </source>
</evidence>
<evidence type="ECO:0000256" key="10">
    <source>
        <dbReference type="ARBA" id="ARBA00023004"/>
    </source>
</evidence>
<dbReference type="PROSITE" id="PS51471">
    <property type="entry name" value="FE2OG_OXY"/>
    <property type="match status" value="1"/>
</dbReference>
<dbReference type="GO" id="GO:0005506">
    <property type="term" value="F:iron ion binding"/>
    <property type="evidence" value="ECO:0007669"/>
    <property type="project" value="InterPro"/>
</dbReference>
<organism evidence="14">
    <name type="scientific">Timema shepardi</name>
    <name type="common">Walking stick</name>
    <dbReference type="NCBI Taxonomy" id="629360"/>
    <lineage>
        <taxon>Eukaryota</taxon>
        <taxon>Metazoa</taxon>
        <taxon>Ecdysozoa</taxon>
        <taxon>Arthropoda</taxon>
        <taxon>Hexapoda</taxon>
        <taxon>Insecta</taxon>
        <taxon>Pterygota</taxon>
        <taxon>Neoptera</taxon>
        <taxon>Polyneoptera</taxon>
        <taxon>Phasmatodea</taxon>
        <taxon>Timematodea</taxon>
        <taxon>Timematoidea</taxon>
        <taxon>Timematidae</taxon>
        <taxon>Timema</taxon>
    </lineage>
</organism>
<evidence type="ECO:0000256" key="12">
    <source>
        <dbReference type="ARBA" id="ARBA00047930"/>
    </source>
</evidence>
<dbReference type="GO" id="GO:0008475">
    <property type="term" value="F:procollagen-lysine 5-dioxygenase activity"/>
    <property type="evidence" value="ECO:0007669"/>
    <property type="project" value="UniProtKB-EC"/>
</dbReference>
<keyword evidence="10" id="KW-0408">Iron</keyword>
<comment type="cofactor">
    <cofactor evidence="1">
        <name>L-ascorbate</name>
        <dbReference type="ChEBI" id="CHEBI:38290"/>
    </cofactor>
</comment>
<dbReference type="EMBL" id="OC000034">
    <property type="protein sequence ID" value="CAD7255838.1"/>
    <property type="molecule type" value="Genomic_DNA"/>
</dbReference>
<dbReference type="InterPro" id="IPR029044">
    <property type="entry name" value="Nucleotide-diphossugar_trans"/>
</dbReference>
<keyword evidence="8" id="KW-0223">Dioxygenase</keyword>
<dbReference type="GO" id="GO:0005783">
    <property type="term" value="C:endoplasmic reticulum"/>
    <property type="evidence" value="ECO:0007669"/>
    <property type="project" value="UniProtKB-SubCell"/>
</dbReference>
<evidence type="ECO:0000256" key="4">
    <source>
        <dbReference type="ARBA" id="ARBA00022723"/>
    </source>
</evidence>
<dbReference type="AlphaFoldDB" id="A0A7R9FUU3"/>
<comment type="subcellular location">
    <subcellularLocation>
        <location evidence="2">Endoplasmic reticulum</location>
    </subcellularLocation>
</comment>
<dbReference type="PANTHER" id="PTHR10730:SF45">
    <property type="entry name" value="PROCOLLAGEN-LYSINE,2-OXOGLUTARATE 5-DIOXYGENASE"/>
    <property type="match status" value="1"/>
</dbReference>
<evidence type="ECO:0000256" key="5">
    <source>
        <dbReference type="ARBA" id="ARBA00022729"/>
    </source>
</evidence>
<sequence length="1094" mass="125703">MFSSTVECPRKLPMTQNFAWRRCKIEESLLREELFSLRFDFGPYGYLPSLSSSLHRVLLPGQIVHLFTNYTNVLGMSKAEFRGIVPASECRESRKPYRKSHPSIHPSGIRPQSLRHWQSRTIDKCSAEARITNYNLLDSYEGSQCHQNGQTMWQQWILMVAHLTGHIVLLNTLEECELQSHGETCADLIISQEQEQGVGEIAHAYLEQYNKQSHVPSLNRDFLLVTVATNQTDGYKRFIRSAKVYNIPVKVLGMGEKWKGGDIRNGAAGGFKVNLLKKELAKFQNDKEKIILFTDSGRLKSGSHCNPVLYHRPLCTTAHFILYLYLKGSTHTSAQHSSRNKTCSHSAVRTNLKASSSPVTGRSRYKFDPSAFEEGDFSQWFLLPLTTLIYDVVVLASADAILDQFERFNARVLFSTEGFCWPDESLASKYPTVTRGKRFLNSGGFIGYASELYRLITSSKVDDTDDDQLFYTKIYLNEKLRNKHKIKLDHKAEVFQSLNGAVSDVELRFKGREAYLQNTAYNTVPLVVHGNGRSKMVLNTLGNYLAKSWNSEDGCLSCWDNSILLEDKHEHIKSVTDKEVCSLLLNLGTCGLRVVHGSLRTGVESVDWDIRSSYSPSTYPVVLIAVFIEQATPFLEEFLAKLNKLEYPKDKIHFFVHNAVKYHSKLVEEFLSEHGKSYRSVKRINPEDNIEEWLARNLAIEQCLTKNCEYYFNVDGEAHLDNPHALRLLIEQNRSIVAPILVRPFKAWSNFWGALTSDGFYARSMDYMEIIHNERRGVWNVPYVSGCYLINGSVIANTETRPSYAFDSLDPDMAFCSNMREKDIFMFVSNQMDFGHLVNADNFDTDKTNSEIYQLFDNRWDWEQRYIHENYSENLNPNHTAEQPCPDVYWFPIVTPRFCKEFIEIMEAYGQWSDGTNEDERLDGGYENVPTRDIHMKQVGLEPHWLEVLKAYDERIEGGYEAVPTRDIHMRQVGLAAHWDYILEEYVGPLQQTVFIGYTDPPRAIMNFVVRYRPDEQPSLRPHHDSSTYTINIALNRPKIDYQGGGCKFIRYNCSVTDTRLGWLLMHPGRLTHYHEGLPVTSGTRYIMISFVDP</sequence>
<reference evidence="14" key="1">
    <citation type="submission" date="2020-11" db="EMBL/GenBank/DDBJ databases">
        <authorList>
            <person name="Tran Van P."/>
        </authorList>
    </citation>
    <scope>NUCLEOTIDE SEQUENCE</scope>
</reference>
<dbReference type="InterPro" id="IPR006620">
    <property type="entry name" value="Pro_4_hyd_alph"/>
</dbReference>
<name>A0A7R9FUU3_TIMSH</name>
<dbReference type="InterPro" id="IPR050757">
    <property type="entry name" value="Collagen_mod_GT25"/>
</dbReference>
<dbReference type="Pfam" id="PF25342">
    <property type="entry name" value="GT_PLOD"/>
    <property type="match status" value="2"/>
</dbReference>
<dbReference type="InterPro" id="IPR044861">
    <property type="entry name" value="IPNS-like_FE2OG_OXY"/>
</dbReference>
<evidence type="ECO:0000256" key="6">
    <source>
        <dbReference type="ARBA" id="ARBA00022824"/>
    </source>
</evidence>
<dbReference type="GO" id="GO:0031418">
    <property type="term" value="F:L-ascorbic acid binding"/>
    <property type="evidence" value="ECO:0007669"/>
    <property type="project" value="UniProtKB-KW"/>
</dbReference>
<evidence type="ECO:0000256" key="7">
    <source>
        <dbReference type="ARBA" id="ARBA00022896"/>
    </source>
</evidence>
<keyword evidence="4" id="KW-0479">Metal-binding</keyword>
<keyword evidence="7" id="KW-0847">Vitamin C</keyword>